<reference evidence="2" key="1">
    <citation type="submission" date="2023-03" db="EMBL/GenBank/DDBJ databases">
        <title>Actinoallomurus iriomotensis NBRC 103684.</title>
        <authorList>
            <person name="Ichikawa N."/>
            <person name="Sato H."/>
            <person name="Tonouchi N."/>
        </authorList>
    </citation>
    <scope>NUCLEOTIDE SEQUENCE</scope>
    <source>
        <strain evidence="2">NBRC 103684</strain>
    </source>
</reference>
<feature type="transmembrane region" description="Helical" evidence="1">
    <location>
        <begin position="66"/>
        <end position="85"/>
    </location>
</feature>
<protein>
    <submittedName>
        <fullName evidence="2">Uncharacterized protein</fullName>
    </submittedName>
</protein>
<accession>A0A9W6SG63</accession>
<gene>
    <name evidence="2" type="ORF">Airi02_095600</name>
</gene>
<dbReference type="Proteomes" id="UP001165074">
    <property type="component" value="Unassembled WGS sequence"/>
</dbReference>
<proteinExistence type="predicted"/>
<keyword evidence="1" id="KW-0812">Transmembrane</keyword>
<keyword evidence="1" id="KW-1133">Transmembrane helix</keyword>
<organism evidence="2 3">
    <name type="scientific">Actinoallomurus iriomotensis</name>
    <dbReference type="NCBI Taxonomy" id="478107"/>
    <lineage>
        <taxon>Bacteria</taxon>
        <taxon>Bacillati</taxon>
        <taxon>Actinomycetota</taxon>
        <taxon>Actinomycetes</taxon>
        <taxon>Streptosporangiales</taxon>
        <taxon>Thermomonosporaceae</taxon>
        <taxon>Actinoallomurus</taxon>
    </lineage>
</organism>
<dbReference type="InterPro" id="IPR045728">
    <property type="entry name" value="DUF6082"/>
</dbReference>
<feature type="transmembrane region" description="Helical" evidence="1">
    <location>
        <begin position="225"/>
        <end position="246"/>
    </location>
</feature>
<comment type="caution">
    <text evidence="2">The sequence shown here is derived from an EMBL/GenBank/DDBJ whole genome shotgun (WGS) entry which is preliminary data.</text>
</comment>
<dbReference type="EMBL" id="BSTK01000021">
    <property type="protein sequence ID" value="GLY91632.1"/>
    <property type="molecule type" value="Genomic_DNA"/>
</dbReference>
<evidence type="ECO:0000313" key="3">
    <source>
        <dbReference type="Proteomes" id="UP001165074"/>
    </source>
</evidence>
<evidence type="ECO:0000256" key="1">
    <source>
        <dbReference type="SAM" id="Phobius"/>
    </source>
</evidence>
<evidence type="ECO:0000313" key="2">
    <source>
        <dbReference type="EMBL" id="GLY91632.1"/>
    </source>
</evidence>
<keyword evidence="3" id="KW-1185">Reference proteome</keyword>
<dbReference type="Pfam" id="PF19560">
    <property type="entry name" value="DUF6082"/>
    <property type="match status" value="1"/>
</dbReference>
<name>A0A9W6SG63_9ACTN</name>
<keyword evidence="1" id="KW-0472">Membrane</keyword>
<dbReference type="RefSeq" id="WP_285583338.1">
    <property type="nucleotide sequence ID" value="NZ_BSTK01000021.1"/>
</dbReference>
<feature type="transmembrane region" description="Helical" evidence="1">
    <location>
        <begin position="20"/>
        <end position="46"/>
    </location>
</feature>
<dbReference type="AlphaFoldDB" id="A0A9W6SG63"/>
<sequence length="252" mass="27912">MSGERLRRPWRLPERAARPILLVIWTTAVVVGLAAVLMSPFALRAIDRLPGLDWAGLADVGQTYEAVAALLTVPTFGGVMISLLAQRREVHTGQEQTALLTQIELARIAIENPELITVDGTIASPSSLAQARRDTLMNLWMSKWRSLFGLGNLTERELREILDRFFRRDETREWWRTARGSYRIGVGSRRQRRFAAIAEAEYVRACSSSAGTPNAERRSPAGSSLVRTGIVCLMAAGAGGVSGWLYGRHRAR</sequence>